<feature type="transmembrane region" description="Helical" evidence="2">
    <location>
        <begin position="291"/>
        <end position="313"/>
    </location>
</feature>
<name>A0A2V1H4J4_9GAMM</name>
<organism evidence="3 4">
    <name type="scientific">Pelagibaculum spongiae</name>
    <dbReference type="NCBI Taxonomy" id="2080658"/>
    <lineage>
        <taxon>Bacteria</taxon>
        <taxon>Pseudomonadati</taxon>
        <taxon>Pseudomonadota</taxon>
        <taxon>Gammaproteobacteria</taxon>
        <taxon>Oceanospirillales</taxon>
        <taxon>Pelagibaculum</taxon>
    </lineage>
</organism>
<keyword evidence="4" id="KW-1185">Reference proteome</keyword>
<evidence type="ECO:0000256" key="2">
    <source>
        <dbReference type="SAM" id="Phobius"/>
    </source>
</evidence>
<proteinExistence type="predicted"/>
<accession>A0A2V1H4J4</accession>
<protein>
    <recommendedName>
        <fullName evidence="5">DUF2189 domain-containing protein</fullName>
    </recommendedName>
</protein>
<gene>
    <name evidence="3" type="ORF">DC094_03805</name>
</gene>
<dbReference type="EMBL" id="QDDL01000001">
    <property type="protein sequence ID" value="PVZ72148.1"/>
    <property type="molecule type" value="Genomic_DNA"/>
</dbReference>
<feature type="compositionally biased region" description="Low complexity" evidence="1">
    <location>
        <begin position="164"/>
        <end position="189"/>
    </location>
</feature>
<keyword evidence="2" id="KW-1133">Transmembrane helix</keyword>
<dbReference type="RefSeq" id="WP_116685733.1">
    <property type="nucleotide sequence ID" value="NZ_CAWNYD010000001.1"/>
</dbReference>
<evidence type="ECO:0000313" key="4">
    <source>
        <dbReference type="Proteomes" id="UP000244906"/>
    </source>
</evidence>
<evidence type="ECO:0000313" key="3">
    <source>
        <dbReference type="EMBL" id="PVZ72148.1"/>
    </source>
</evidence>
<dbReference type="InterPro" id="IPR047798">
    <property type="entry name" value="BPSS1780-like"/>
</dbReference>
<feature type="region of interest" description="Disordered" evidence="1">
    <location>
        <begin position="93"/>
        <end position="129"/>
    </location>
</feature>
<keyword evidence="2" id="KW-0472">Membrane</keyword>
<dbReference type="OrthoDB" id="5298483at2"/>
<feature type="region of interest" description="Disordered" evidence="1">
    <location>
        <begin position="159"/>
        <end position="198"/>
    </location>
</feature>
<sequence>MSHQIEFTGKVREGFNRDEVKQHFASLNEGASNEMVSQLFSSTNSIVIKKELELKQAEVLIKKLANIGMECRISSLGKANFGARDTAAVQKKQPMSFDPIHNNGPVDPTRIASSQAKQQPTQQAAEQKQPFGGLSLEAKHEPEIQPQAEAPNMHSAAFNAQGTNNVSGQNFSQNNSQHHSQHNPYQSPSAPLQGFADDEENLYPPRNAGFASGVRWIAQGFGMFFQKPLGWIGCFLIYGIISVILAVIPVVNFFAAFFHVIFMAGFYAVAHQQKTENTLSIGELFSGFSKTGSLVFSMVIQSVGFIVVLAIAYGMADFGALATYAADSGMDIQNLSTADLIGLLWLFITPILVLSLLIIPIMMAGFYAPALIMLQDLSAPEALKQSFFGCLKNVHSLTLYSIIALILLIIGGSLLGLGLFVAVPVMLAASYMSYRDIFLHDNE</sequence>
<evidence type="ECO:0000256" key="1">
    <source>
        <dbReference type="SAM" id="MobiDB-lite"/>
    </source>
</evidence>
<feature type="transmembrane region" description="Helical" evidence="2">
    <location>
        <begin position="253"/>
        <end position="270"/>
    </location>
</feature>
<reference evidence="3 4" key="1">
    <citation type="submission" date="2018-04" db="EMBL/GenBank/DDBJ databases">
        <title>Thalassorhabdus spongiae gen. nov., sp. nov., isolated from a marine sponge in South-West Iceland.</title>
        <authorList>
            <person name="Knobloch S."/>
            <person name="Daussin A."/>
            <person name="Johannsson R."/>
            <person name="Marteinsson V.T."/>
        </authorList>
    </citation>
    <scope>NUCLEOTIDE SEQUENCE [LARGE SCALE GENOMIC DNA]</scope>
    <source>
        <strain evidence="3 4">Hp12</strain>
    </source>
</reference>
<comment type="caution">
    <text evidence="3">The sequence shown here is derived from an EMBL/GenBank/DDBJ whole genome shotgun (WGS) entry which is preliminary data.</text>
</comment>
<feature type="compositionally biased region" description="Low complexity" evidence="1">
    <location>
        <begin position="112"/>
        <end position="129"/>
    </location>
</feature>
<dbReference type="AlphaFoldDB" id="A0A2V1H4J4"/>
<dbReference type="Proteomes" id="UP000244906">
    <property type="component" value="Unassembled WGS sequence"/>
</dbReference>
<feature type="transmembrane region" description="Helical" evidence="2">
    <location>
        <begin position="229"/>
        <end position="247"/>
    </location>
</feature>
<keyword evidence="2" id="KW-0812">Transmembrane</keyword>
<evidence type="ECO:0008006" key="5">
    <source>
        <dbReference type="Google" id="ProtNLM"/>
    </source>
</evidence>
<dbReference type="NCBIfam" id="NF041043">
    <property type="entry name" value="BPSS1780_fam"/>
    <property type="match status" value="1"/>
</dbReference>
<feature type="transmembrane region" description="Helical" evidence="2">
    <location>
        <begin position="402"/>
        <end position="429"/>
    </location>
</feature>
<feature type="transmembrane region" description="Helical" evidence="2">
    <location>
        <begin position="343"/>
        <end position="368"/>
    </location>
</feature>